<keyword evidence="3" id="KW-1185">Reference proteome</keyword>
<name>A0AAN9G0L8_9CAEN</name>
<gene>
    <name evidence="2" type="ORF">V1264_010523</name>
</gene>
<organism evidence="2 3">
    <name type="scientific">Littorina saxatilis</name>
    <dbReference type="NCBI Taxonomy" id="31220"/>
    <lineage>
        <taxon>Eukaryota</taxon>
        <taxon>Metazoa</taxon>
        <taxon>Spiralia</taxon>
        <taxon>Lophotrochozoa</taxon>
        <taxon>Mollusca</taxon>
        <taxon>Gastropoda</taxon>
        <taxon>Caenogastropoda</taxon>
        <taxon>Littorinimorpha</taxon>
        <taxon>Littorinoidea</taxon>
        <taxon>Littorinidae</taxon>
        <taxon>Littorina</taxon>
    </lineage>
</organism>
<sequence length="187" mass="20942">MLLLTMLQTVFCLMLCCDAAIEIHGALREIRPSEVSVHCYFATGTLEGLEIIHTRELFLHRVFGRSQTQRMSFTSTRLQGGNASRNLLPLGGTTKISGNLKKGVIFTLTKARCQDAGDYTCLLDFRALGGGSIQNRFTSDKERLDLFPDILRFSALPRQFHFDESEEPENLKVTCATFTTVEVICTK</sequence>
<feature type="signal peptide" evidence="1">
    <location>
        <begin position="1"/>
        <end position="19"/>
    </location>
</feature>
<evidence type="ECO:0000313" key="2">
    <source>
        <dbReference type="EMBL" id="KAK7090766.1"/>
    </source>
</evidence>
<reference evidence="2 3" key="1">
    <citation type="submission" date="2024-02" db="EMBL/GenBank/DDBJ databases">
        <title>Chromosome-scale genome assembly of the rough periwinkle Littorina saxatilis.</title>
        <authorList>
            <person name="De Jode A."/>
            <person name="Faria R."/>
            <person name="Formenti G."/>
            <person name="Sims Y."/>
            <person name="Smith T.P."/>
            <person name="Tracey A."/>
            <person name="Wood J.M.D."/>
            <person name="Zagrodzka Z.B."/>
            <person name="Johannesson K."/>
            <person name="Butlin R.K."/>
            <person name="Leder E.H."/>
        </authorList>
    </citation>
    <scope>NUCLEOTIDE SEQUENCE [LARGE SCALE GENOMIC DNA]</scope>
    <source>
        <strain evidence="2">Snail1</strain>
        <tissue evidence="2">Muscle</tissue>
    </source>
</reference>
<comment type="caution">
    <text evidence="2">The sequence shown here is derived from an EMBL/GenBank/DDBJ whole genome shotgun (WGS) entry which is preliminary data.</text>
</comment>
<accession>A0AAN9G0L8</accession>
<keyword evidence="1" id="KW-0732">Signal</keyword>
<proteinExistence type="predicted"/>
<feature type="chain" id="PRO_5043023396" description="Immunoglobulin V-set domain-containing protein" evidence="1">
    <location>
        <begin position="20"/>
        <end position="187"/>
    </location>
</feature>
<evidence type="ECO:0008006" key="4">
    <source>
        <dbReference type="Google" id="ProtNLM"/>
    </source>
</evidence>
<protein>
    <recommendedName>
        <fullName evidence="4">Immunoglobulin V-set domain-containing protein</fullName>
    </recommendedName>
</protein>
<dbReference type="Proteomes" id="UP001374579">
    <property type="component" value="Unassembled WGS sequence"/>
</dbReference>
<dbReference type="AlphaFoldDB" id="A0AAN9G0L8"/>
<evidence type="ECO:0000313" key="3">
    <source>
        <dbReference type="Proteomes" id="UP001374579"/>
    </source>
</evidence>
<evidence type="ECO:0000256" key="1">
    <source>
        <dbReference type="SAM" id="SignalP"/>
    </source>
</evidence>
<dbReference type="EMBL" id="JBAMIC010000024">
    <property type="protein sequence ID" value="KAK7090766.1"/>
    <property type="molecule type" value="Genomic_DNA"/>
</dbReference>